<dbReference type="AlphaFoldDB" id="A0A6H1TVF4"/>
<proteinExistence type="predicted"/>
<keyword evidence="2" id="KW-1185">Reference proteome</keyword>
<dbReference type="EMBL" id="CP051167">
    <property type="protein sequence ID" value="QIZ70541.1"/>
    <property type="molecule type" value="Genomic_DNA"/>
</dbReference>
<evidence type="ECO:0000313" key="1">
    <source>
        <dbReference type="EMBL" id="QIZ70541.1"/>
    </source>
</evidence>
<name>A0A6H1TVF4_9CYAN</name>
<organism evidence="1 2">
    <name type="scientific">Oxynema aestuarii AP17</name>
    <dbReference type="NCBI Taxonomy" id="2064643"/>
    <lineage>
        <taxon>Bacteria</taxon>
        <taxon>Bacillati</taxon>
        <taxon>Cyanobacteriota</taxon>
        <taxon>Cyanophyceae</taxon>
        <taxon>Oscillatoriophycideae</taxon>
        <taxon>Oscillatoriales</taxon>
        <taxon>Oscillatoriaceae</taxon>
        <taxon>Oxynema</taxon>
        <taxon>Oxynema aestuarii</taxon>
    </lineage>
</organism>
<gene>
    <name evidence="1" type="ORF">HCG48_08055</name>
</gene>
<dbReference type="RefSeq" id="WP_168568696.1">
    <property type="nucleotide sequence ID" value="NZ_CP051167.1"/>
</dbReference>
<protein>
    <submittedName>
        <fullName evidence="1">Uncharacterized protein</fullName>
    </submittedName>
</protein>
<reference evidence="1 2" key="1">
    <citation type="submission" date="2020-04" db="EMBL/GenBank/DDBJ databases">
        <authorList>
            <person name="Basu S."/>
            <person name="Maruthanayagam V."/>
            <person name="Chakraborty S."/>
            <person name="Pramanik A."/>
            <person name="Mukherjee J."/>
            <person name="Brink B."/>
        </authorList>
    </citation>
    <scope>NUCLEOTIDE SEQUENCE [LARGE SCALE GENOMIC DNA]</scope>
    <source>
        <strain evidence="1 2">AP17</strain>
    </source>
</reference>
<accession>A0A6H1TVF4</accession>
<evidence type="ECO:0000313" key="2">
    <source>
        <dbReference type="Proteomes" id="UP000500857"/>
    </source>
</evidence>
<dbReference type="Proteomes" id="UP000500857">
    <property type="component" value="Chromosome"/>
</dbReference>
<sequence>MSISKREAKRQLQQLIFDEERPREWVQDVWGMSPTLGETAARLLDAFEGAIEACSEEALVQLLQGLQGEADEME</sequence>
<dbReference type="KEGG" id="oxy:HCG48_08055"/>